<feature type="region of interest" description="Disordered" evidence="1">
    <location>
        <begin position="98"/>
        <end position="129"/>
    </location>
</feature>
<name>A0AAW0HUN2_MYOGA</name>
<dbReference type="Pfam" id="PF15317">
    <property type="entry name" value="Lbh"/>
    <property type="match status" value="1"/>
</dbReference>
<proteinExistence type="predicted"/>
<dbReference type="InterPro" id="IPR038990">
    <property type="entry name" value="LBH_dom"/>
</dbReference>
<sequence length="129" mass="13292">MELELTEVDIWEASGQLICLREAFLALQARRSVSPPLAALLHSLGTGCVGSSMSVPQSAAPEGPMEGTGGGPAGTAAVGVREKDPRLCQRLPSIVVEPTETGAVESGELRWPPEGTQKGTSQIQAAAGE</sequence>
<feature type="region of interest" description="Disordered" evidence="1">
    <location>
        <begin position="51"/>
        <end position="77"/>
    </location>
</feature>
<evidence type="ECO:0000256" key="1">
    <source>
        <dbReference type="SAM" id="MobiDB-lite"/>
    </source>
</evidence>
<comment type="caution">
    <text evidence="3">The sequence shown here is derived from an EMBL/GenBank/DDBJ whole genome shotgun (WGS) entry which is preliminary data.</text>
</comment>
<accession>A0AAW0HUN2</accession>
<dbReference type="EMBL" id="JBBHLL010000323">
    <property type="protein sequence ID" value="KAK7805880.1"/>
    <property type="molecule type" value="Genomic_DNA"/>
</dbReference>
<organism evidence="3 4">
    <name type="scientific">Myodes glareolus</name>
    <name type="common">Bank vole</name>
    <name type="synonym">Clethrionomys glareolus</name>
    <dbReference type="NCBI Taxonomy" id="447135"/>
    <lineage>
        <taxon>Eukaryota</taxon>
        <taxon>Metazoa</taxon>
        <taxon>Chordata</taxon>
        <taxon>Craniata</taxon>
        <taxon>Vertebrata</taxon>
        <taxon>Euteleostomi</taxon>
        <taxon>Mammalia</taxon>
        <taxon>Eutheria</taxon>
        <taxon>Euarchontoglires</taxon>
        <taxon>Glires</taxon>
        <taxon>Rodentia</taxon>
        <taxon>Myomorpha</taxon>
        <taxon>Muroidea</taxon>
        <taxon>Cricetidae</taxon>
        <taxon>Arvicolinae</taxon>
        <taxon>Myodes</taxon>
    </lineage>
</organism>
<dbReference type="PANTHER" id="PTHR14987">
    <property type="entry name" value="PROTEIN LBH-RELATED"/>
    <property type="match status" value="1"/>
</dbReference>
<dbReference type="Proteomes" id="UP001488838">
    <property type="component" value="Unassembled WGS sequence"/>
</dbReference>
<feature type="domain" description="LBH" evidence="2">
    <location>
        <begin position="89"/>
        <end position="116"/>
    </location>
</feature>
<gene>
    <name evidence="3" type="ORF">U0070_009094</name>
</gene>
<protein>
    <recommendedName>
        <fullName evidence="2">LBH domain-containing protein</fullName>
    </recommendedName>
</protein>
<dbReference type="PANTHER" id="PTHR14987:SF3">
    <property type="entry name" value="LBH DOMAIN-CONTAINING PROTEIN 2"/>
    <property type="match status" value="1"/>
</dbReference>
<dbReference type="AlphaFoldDB" id="A0AAW0HUN2"/>
<reference evidence="3 4" key="1">
    <citation type="journal article" date="2023" name="bioRxiv">
        <title>Conserved and derived expression patterns and positive selection on dental genes reveal complex evolutionary context of ever-growing rodent molars.</title>
        <authorList>
            <person name="Calamari Z.T."/>
            <person name="Song A."/>
            <person name="Cohen E."/>
            <person name="Akter M."/>
            <person name="Roy R.D."/>
            <person name="Hallikas O."/>
            <person name="Christensen M.M."/>
            <person name="Li P."/>
            <person name="Marangoni P."/>
            <person name="Jernvall J."/>
            <person name="Klein O.D."/>
        </authorList>
    </citation>
    <scope>NUCLEOTIDE SEQUENCE [LARGE SCALE GENOMIC DNA]</scope>
    <source>
        <strain evidence="3">V071</strain>
    </source>
</reference>
<evidence type="ECO:0000313" key="3">
    <source>
        <dbReference type="EMBL" id="KAK7805880.1"/>
    </source>
</evidence>
<dbReference type="InterPro" id="IPR042945">
    <property type="entry name" value="LBH_dom_prot"/>
</dbReference>
<feature type="compositionally biased region" description="Polar residues" evidence="1">
    <location>
        <begin position="117"/>
        <end position="129"/>
    </location>
</feature>
<keyword evidence="4" id="KW-1185">Reference proteome</keyword>
<evidence type="ECO:0000313" key="4">
    <source>
        <dbReference type="Proteomes" id="UP001488838"/>
    </source>
</evidence>
<evidence type="ECO:0000259" key="2">
    <source>
        <dbReference type="Pfam" id="PF15317"/>
    </source>
</evidence>